<evidence type="ECO:0000256" key="4">
    <source>
        <dbReference type="ARBA" id="ARBA00022989"/>
    </source>
</evidence>
<keyword evidence="5 6" id="KW-0472">Membrane</keyword>
<feature type="transmembrane region" description="Helical" evidence="6">
    <location>
        <begin position="174"/>
        <end position="190"/>
    </location>
</feature>
<keyword evidence="2" id="KW-1003">Cell membrane</keyword>
<evidence type="ECO:0000256" key="6">
    <source>
        <dbReference type="SAM" id="Phobius"/>
    </source>
</evidence>
<evidence type="ECO:0000256" key="5">
    <source>
        <dbReference type="ARBA" id="ARBA00023136"/>
    </source>
</evidence>
<evidence type="ECO:0000313" key="8">
    <source>
        <dbReference type="EMBL" id="GAA6411283.1"/>
    </source>
</evidence>
<organism evidence="8 9">
    <name type="scientific">Blautia hominis</name>
    <dbReference type="NCBI Taxonomy" id="2025493"/>
    <lineage>
        <taxon>Bacteria</taxon>
        <taxon>Bacillati</taxon>
        <taxon>Bacillota</taxon>
        <taxon>Clostridia</taxon>
        <taxon>Lachnospirales</taxon>
        <taxon>Lachnospiraceae</taxon>
        <taxon>Blautia</taxon>
    </lineage>
</organism>
<dbReference type="PANTHER" id="PTHR33406:SF13">
    <property type="entry name" value="MEMBRANE PROTEIN YDFJ"/>
    <property type="match status" value="1"/>
</dbReference>
<evidence type="ECO:0000256" key="3">
    <source>
        <dbReference type="ARBA" id="ARBA00022692"/>
    </source>
</evidence>
<dbReference type="Proteomes" id="UP001600943">
    <property type="component" value="Unassembled WGS sequence"/>
</dbReference>
<feature type="domain" description="Membrane transport protein MMPL" evidence="7">
    <location>
        <begin position="402"/>
        <end position="669"/>
    </location>
</feature>
<gene>
    <name evidence="8" type="ORF">K040078D81_54000</name>
</gene>
<feature type="transmembrane region" description="Helical" evidence="6">
    <location>
        <begin position="197"/>
        <end position="217"/>
    </location>
</feature>
<feature type="transmembrane region" description="Helical" evidence="6">
    <location>
        <begin position="297"/>
        <end position="324"/>
    </location>
</feature>
<dbReference type="InterPro" id="IPR050545">
    <property type="entry name" value="Mycobact_MmpL"/>
</dbReference>
<feature type="transmembrane region" description="Helical" evidence="6">
    <location>
        <begin position="610"/>
        <end position="634"/>
    </location>
</feature>
<evidence type="ECO:0000313" key="9">
    <source>
        <dbReference type="Proteomes" id="UP001600943"/>
    </source>
</evidence>
<dbReference type="SUPFAM" id="SSF82866">
    <property type="entry name" value="Multidrug efflux transporter AcrB transmembrane domain"/>
    <property type="match status" value="2"/>
</dbReference>
<accession>A0ABQ0BIJ3</accession>
<protein>
    <submittedName>
        <fullName evidence="8">MMPL family transporter</fullName>
    </submittedName>
</protein>
<feature type="transmembrane region" description="Helical" evidence="6">
    <location>
        <begin position="223"/>
        <end position="244"/>
    </location>
</feature>
<feature type="transmembrane region" description="Helical" evidence="6">
    <location>
        <begin position="345"/>
        <end position="366"/>
    </location>
</feature>
<keyword evidence="3 6" id="KW-0812">Transmembrane</keyword>
<dbReference type="InterPro" id="IPR004869">
    <property type="entry name" value="MMPL_dom"/>
</dbReference>
<comment type="caution">
    <text evidence="8">The sequence shown here is derived from an EMBL/GenBank/DDBJ whole genome shotgun (WGS) entry which is preliminary data.</text>
</comment>
<dbReference type="PANTHER" id="PTHR33406">
    <property type="entry name" value="MEMBRANE PROTEIN MJ1562-RELATED"/>
    <property type="match status" value="1"/>
</dbReference>
<comment type="subcellular location">
    <subcellularLocation>
        <location evidence="1">Cell membrane</location>
        <topology evidence="1">Multi-pass membrane protein</topology>
    </subcellularLocation>
</comment>
<dbReference type="RefSeq" id="WP_390409966.1">
    <property type="nucleotide sequence ID" value="NZ_BAABYW010000002.1"/>
</dbReference>
<feature type="domain" description="Membrane transport protein MMPL" evidence="7">
    <location>
        <begin position="42"/>
        <end position="326"/>
    </location>
</feature>
<keyword evidence="4 6" id="KW-1133">Transmembrane helix</keyword>
<dbReference type="Gene3D" id="1.20.1640.10">
    <property type="entry name" value="Multidrug efflux transporter AcrB transmembrane domain"/>
    <property type="match status" value="2"/>
</dbReference>
<feature type="transmembrane region" description="Helical" evidence="6">
    <location>
        <begin position="542"/>
        <end position="562"/>
    </location>
</feature>
<dbReference type="EMBL" id="BAABYW010000002">
    <property type="protein sequence ID" value="GAA6411283.1"/>
    <property type="molecule type" value="Genomic_DNA"/>
</dbReference>
<evidence type="ECO:0000256" key="2">
    <source>
        <dbReference type="ARBA" id="ARBA00022475"/>
    </source>
</evidence>
<keyword evidence="9" id="KW-1185">Reference proteome</keyword>
<reference evidence="8 9" key="1">
    <citation type="submission" date="2024-04" db="EMBL/GenBank/DDBJ databases">
        <title>Defined microbial consortia suppress multidrug-resistant proinflammatory Enterobacteriaceae via ecological control.</title>
        <authorList>
            <person name="Furuichi M."/>
            <person name="Kawaguchi T."/>
            <person name="Pust M."/>
            <person name="Yasuma K."/>
            <person name="Plichta D."/>
            <person name="Hasegawa N."/>
            <person name="Ohya T."/>
            <person name="Bhattarai S."/>
            <person name="Sasajima S."/>
            <person name="Aoto Y."/>
            <person name="Tuganbaev T."/>
            <person name="Yaginuma M."/>
            <person name="Ueda M."/>
            <person name="Okahashi N."/>
            <person name="Amafuji K."/>
            <person name="Kiridooshi Y."/>
            <person name="Sugita K."/>
            <person name="Strazar M."/>
            <person name="Skelly A."/>
            <person name="Suda W."/>
            <person name="Hattori M."/>
            <person name="Nakamoto N."/>
            <person name="Caballero S."/>
            <person name="Norman J."/>
            <person name="Olle B."/>
            <person name="Tanoue T."/>
            <person name="Arita M."/>
            <person name="Bucci V."/>
            <person name="Atarashi K."/>
            <person name="Xavier R."/>
            <person name="Honda K."/>
        </authorList>
    </citation>
    <scope>NUCLEOTIDE SEQUENCE [LARGE SCALE GENOMIC DNA]</scope>
    <source>
        <strain evidence="9">k04-0078-D8-1</strain>
    </source>
</reference>
<evidence type="ECO:0000259" key="7">
    <source>
        <dbReference type="Pfam" id="PF03176"/>
    </source>
</evidence>
<feature type="transmembrane region" description="Helical" evidence="6">
    <location>
        <begin position="517"/>
        <end position="535"/>
    </location>
</feature>
<name>A0ABQ0BIJ3_9FIRM</name>
<dbReference type="Pfam" id="PF03176">
    <property type="entry name" value="MMPL"/>
    <property type="match status" value="2"/>
</dbReference>
<evidence type="ECO:0000256" key="1">
    <source>
        <dbReference type="ARBA" id="ARBA00004651"/>
    </source>
</evidence>
<proteinExistence type="predicted"/>
<feature type="transmembrane region" description="Helical" evidence="6">
    <location>
        <begin position="568"/>
        <end position="589"/>
    </location>
</feature>
<feature type="transmembrane region" description="Helical" evidence="6">
    <location>
        <begin position="646"/>
        <end position="669"/>
    </location>
</feature>
<sequence>MKRFYQKITSRPKLILISFGILFLICLTCKPFISVNYDMNDYLPSDSDSTIALDTMEREYEGGIPNARVMIENVSVAQALQYKAQIAAVDGVTDITWLDDVASITQPLSFLDGDTLDTYYKDGNALFSVTVSENKRIDALDKIREIIDDEGAMTGSAVSTATATTSTVSQIPKIAVFGVLFALLVLILTTTSFAEPFIVLLGLGLAVIINGGSNLIFGEISFVTNAAGSILQLAVSLDYSVFLLHRFAECRKEFSDPKEAMVQALCGSTTSILSSGLTTVIGFLALCLMRFKIGPDLGIALAKGVAISLITVFVFMPVFILATYKWIDRTQHRPFVPSFQRFGKVVSKMMIPIVCLFAVVIVPSYLASNSNSFYYGASHIFGSETQLGADTGKIEEIFGKSDTYVLMVPKDSVATQKKLSDALRTLPEVKSILSYVDSAGETIPEQYLDTGTLSKLNSNHYTRMLLSVDTDYEGTAAFDLIETVQRTAEEYYPGTWLLAGEGVSTHDLMNTVTADMLKVNLIAIAAVFVVLLLTTKSISIPIILVLGIETAVWLNLSIPYFTGSTVFYIAYLIISSIQLGATVDYAILFTDRYKEYRETRQKKQAIIDTVSAVTVSIMTSASVLTVVGFLLGAISTHGLLSQLGYFLGKGTLCSLAIVLFVLPGLLYLFDGLIQKTTKGAKFINTQREKKAYEKKH</sequence>
<feature type="transmembrane region" description="Helical" evidence="6">
    <location>
        <begin position="265"/>
        <end position="291"/>
    </location>
</feature>